<evidence type="ECO:0000313" key="9">
    <source>
        <dbReference type="EMBL" id="MFD2203513.1"/>
    </source>
</evidence>
<comment type="catalytic activity">
    <reaction evidence="8">
        <text>L-leucine + 2-oxoglutarate = 4-methyl-2-oxopentanoate + L-glutamate</text>
        <dbReference type="Rhea" id="RHEA:18321"/>
        <dbReference type="ChEBI" id="CHEBI:16810"/>
        <dbReference type="ChEBI" id="CHEBI:17865"/>
        <dbReference type="ChEBI" id="CHEBI:29985"/>
        <dbReference type="ChEBI" id="CHEBI:57427"/>
        <dbReference type="EC" id="2.6.1.42"/>
    </reaction>
</comment>
<evidence type="ECO:0000256" key="1">
    <source>
        <dbReference type="ARBA" id="ARBA00004824"/>
    </source>
</evidence>
<comment type="pathway">
    <text evidence="1">Amino-acid biosynthesis; L-isoleucine biosynthesis; L-isoleucine from 2-oxobutanoate: step 4/4.</text>
</comment>
<dbReference type="SUPFAM" id="SSF56752">
    <property type="entry name" value="D-aminoacid aminotransferase-like PLP-dependent enzymes"/>
    <property type="match status" value="1"/>
</dbReference>
<evidence type="ECO:0000256" key="5">
    <source>
        <dbReference type="ARBA" id="ARBA00013053"/>
    </source>
</evidence>
<dbReference type="Gene3D" id="3.30.470.10">
    <property type="match status" value="1"/>
</dbReference>
<sequence length="273" mass="31354">MNGFGTTFLFKQKNGEWSTQPLAWHNRGFLFGDGLFETMVFQSNKIRFSDDHQLRVLDGIANLSLDREELSSIQQIEKTVNHFFPNSKALRIRWNIFRAGYGRYSPPENSTHETLQIESFIKSDGLKINAFVSDKIRIPELPWSNCKTLNSLTYVLANQERIDKKMDEVILLNSKGLVSEAGSSNIFWIKNGVYYTPSLTCSCISGIGRKQIIRKLETEGKEIVEGEFYPIELVKADKIFTSNAIGVSYIQFLNNWEFDIEPDPIIDEIFQMN</sequence>
<dbReference type="EMBL" id="JBHUIV010000025">
    <property type="protein sequence ID" value="MFD2203513.1"/>
    <property type="molecule type" value="Genomic_DNA"/>
</dbReference>
<evidence type="ECO:0000256" key="4">
    <source>
        <dbReference type="ARBA" id="ARBA00009320"/>
    </source>
</evidence>
<dbReference type="InterPro" id="IPR043132">
    <property type="entry name" value="BCAT-like_C"/>
</dbReference>
<evidence type="ECO:0000256" key="2">
    <source>
        <dbReference type="ARBA" id="ARBA00004931"/>
    </source>
</evidence>
<keyword evidence="9" id="KW-0032">Aminotransferase</keyword>
<reference evidence="10" key="1">
    <citation type="journal article" date="2019" name="Int. J. Syst. Evol. Microbiol.">
        <title>The Global Catalogue of Microorganisms (GCM) 10K type strain sequencing project: providing services to taxonomists for standard genome sequencing and annotation.</title>
        <authorList>
            <consortium name="The Broad Institute Genomics Platform"/>
            <consortium name="The Broad Institute Genome Sequencing Center for Infectious Disease"/>
            <person name="Wu L."/>
            <person name="Ma J."/>
        </authorList>
    </citation>
    <scope>NUCLEOTIDE SEQUENCE [LARGE SCALE GENOMIC DNA]</scope>
    <source>
        <strain evidence="10">KCTC 19812</strain>
    </source>
</reference>
<dbReference type="Proteomes" id="UP001597414">
    <property type="component" value="Unassembled WGS sequence"/>
</dbReference>
<dbReference type="Gene3D" id="3.20.10.10">
    <property type="entry name" value="D-amino Acid Aminotransferase, subunit A, domain 2"/>
    <property type="match status" value="1"/>
</dbReference>
<proteinExistence type="inferred from homology"/>
<comment type="pathway">
    <text evidence="2">Amino-acid biosynthesis; L-valine biosynthesis; L-valine from pyruvate: step 4/4.</text>
</comment>
<accession>A0ABW5BC71</accession>
<comment type="catalytic activity">
    <reaction evidence="7">
        <text>L-isoleucine + 2-oxoglutarate = (S)-3-methyl-2-oxopentanoate + L-glutamate</text>
        <dbReference type="Rhea" id="RHEA:24801"/>
        <dbReference type="ChEBI" id="CHEBI:16810"/>
        <dbReference type="ChEBI" id="CHEBI:29985"/>
        <dbReference type="ChEBI" id="CHEBI:35146"/>
        <dbReference type="ChEBI" id="CHEBI:58045"/>
        <dbReference type="EC" id="2.6.1.42"/>
    </reaction>
</comment>
<gene>
    <name evidence="9" type="ORF">ACFSKV_18175</name>
</gene>
<evidence type="ECO:0000256" key="3">
    <source>
        <dbReference type="ARBA" id="ARBA00005072"/>
    </source>
</evidence>
<dbReference type="CDD" id="cd00449">
    <property type="entry name" value="PLPDE_IV"/>
    <property type="match status" value="1"/>
</dbReference>
<evidence type="ECO:0000256" key="6">
    <source>
        <dbReference type="ARBA" id="ARBA00048212"/>
    </source>
</evidence>
<dbReference type="RefSeq" id="WP_380806058.1">
    <property type="nucleotide sequence ID" value="NZ_JBHUIV010000025.1"/>
</dbReference>
<evidence type="ECO:0000313" key="10">
    <source>
        <dbReference type="Proteomes" id="UP001597414"/>
    </source>
</evidence>
<comment type="pathway">
    <text evidence="3">Amino-acid biosynthesis; L-leucine biosynthesis; L-leucine from 3-methyl-2-oxobutanoate: step 4/4.</text>
</comment>
<dbReference type="InterPro" id="IPR050571">
    <property type="entry name" value="Class-IV_PLP-Dep_Aminotrnsfr"/>
</dbReference>
<dbReference type="PANTHER" id="PTHR42743">
    <property type="entry name" value="AMINO-ACID AMINOTRANSFERASE"/>
    <property type="match status" value="1"/>
</dbReference>
<dbReference type="PANTHER" id="PTHR42743:SF11">
    <property type="entry name" value="AMINODEOXYCHORISMATE LYASE"/>
    <property type="match status" value="1"/>
</dbReference>
<name>A0ABW5BC71_9BACT</name>
<dbReference type="Pfam" id="PF01063">
    <property type="entry name" value="Aminotran_4"/>
    <property type="match status" value="1"/>
</dbReference>
<evidence type="ECO:0000256" key="7">
    <source>
        <dbReference type="ARBA" id="ARBA00048798"/>
    </source>
</evidence>
<comment type="similarity">
    <text evidence="4">Belongs to the class-IV pyridoxal-phosphate-dependent aminotransferase family.</text>
</comment>
<dbReference type="GO" id="GO:0008483">
    <property type="term" value="F:transaminase activity"/>
    <property type="evidence" value="ECO:0007669"/>
    <property type="project" value="UniProtKB-KW"/>
</dbReference>
<evidence type="ECO:0000256" key="8">
    <source>
        <dbReference type="ARBA" id="ARBA00049229"/>
    </source>
</evidence>
<keyword evidence="9" id="KW-0808">Transferase</keyword>
<dbReference type="InterPro" id="IPR036038">
    <property type="entry name" value="Aminotransferase-like"/>
</dbReference>
<comment type="caution">
    <text evidence="9">The sequence shown here is derived from an EMBL/GenBank/DDBJ whole genome shotgun (WGS) entry which is preliminary data.</text>
</comment>
<keyword evidence="10" id="KW-1185">Reference proteome</keyword>
<comment type="catalytic activity">
    <reaction evidence="6">
        <text>L-valine + 2-oxoglutarate = 3-methyl-2-oxobutanoate + L-glutamate</text>
        <dbReference type="Rhea" id="RHEA:24813"/>
        <dbReference type="ChEBI" id="CHEBI:11851"/>
        <dbReference type="ChEBI" id="CHEBI:16810"/>
        <dbReference type="ChEBI" id="CHEBI:29985"/>
        <dbReference type="ChEBI" id="CHEBI:57762"/>
        <dbReference type="EC" id="2.6.1.42"/>
    </reaction>
</comment>
<dbReference type="InterPro" id="IPR001544">
    <property type="entry name" value="Aminotrans_IV"/>
</dbReference>
<dbReference type="EC" id="2.6.1.42" evidence="5"/>
<organism evidence="9 10">
    <name type="scientific">Shivajiella indica</name>
    <dbReference type="NCBI Taxonomy" id="872115"/>
    <lineage>
        <taxon>Bacteria</taxon>
        <taxon>Pseudomonadati</taxon>
        <taxon>Bacteroidota</taxon>
        <taxon>Cytophagia</taxon>
        <taxon>Cytophagales</taxon>
        <taxon>Cyclobacteriaceae</taxon>
        <taxon>Shivajiella</taxon>
    </lineage>
</organism>
<protein>
    <recommendedName>
        <fullName evidence="5">branched-chain-amino-acid transaminase</fullName>
        <ecNumber evidence="5">2.6.1.42</ecNumber>
    </recommendedName>
</protein>
<dbReference type="InterPro" id="IPR043131">
    <property type="entry name" value="BCAT-like_N"/>
</dbReference>